<dbReference type="HOGENOM" id="CLU_225190_0_0_1"/>
<dbReference type="EMBL" id="GG662840">
    <property type="protein sequence ID" value="EAR88533.2"/>
    <property type="molecule type" value="Genomic_DNA"/>
</dbReference>
<name>Q22TA5_TETTS</name>
<accession>Q22TA5</accession>
<dbReference type="Proteomes" id="UP000009168">
    <property type="component" value="Unassembled WGS sequence"/>
</dbReference>
<dbReference type="eggNOG" id="ENOG502SW5P">
    <property type="taxonomic scope" value="Eukaryota"/>
</dbReference>
<feature type="region of interest" description="Disordered" evidence="1">
    <location>
        <begin position="40"/>
        <end position="66"/>
    </location>
</feature>
<feature type="region of interest" description="Disordered" evidence="1">
    <location>
        <begin position="1291"/>
        <end position="1311"/>
    </location>
</feature>
<feature type="compositionally biased region" description="Low complexity" evidence="1">
    <location>
        <begin position="1300"/>
        <end position="1311"/>
    </location>
</feature>
<reference evidence="3" key="1">
    <citation type="journal article" date="2006" name="PLoS Biol.">
        <title>Macronuclear genome sequence of the ciliate Tetrahymena thermophila, a model eukaryote.</title>
        <authorList>
            <person name="Eisen J.A."/>
            <person name="Coyne R.S."/>
            <person name="Wu M."/>
            <person name="Wu D."/>
            <person name="Thiagarajan M."/>
            <person name="Wortman J.R."/>
            <person name="Badger J.H."/>
            <person name="Ren Q."/>
            <person name="Amedeo P."/>
            <person name="Jones K.M."/>
            <person name="Tallon L.J."/>
            <person name="Delcher A.L."/>
            <person name="Salzberg S.L."/>
            <person name="Silva J.C."/>
            <person name="Haas B.J."/>
            <person name="Majoros W.H."/>
            <person name="Farzad M."/>
            <person name="Carlton J.M."/>
            <person name="Smith R.K. Jr."/>
            <person name="Garg J."/>
            <person name="Pearlman R.E."/>
            <person name="Karrer K.M."/>
            <person name="Sun L."/>
            <person name="Manning G."/>
            <person name="Elde N.C."/>
            <person name="Turkewitz A.P."/>
            <person name="Asai D.J."/>
            <person name="Wilkes D.E."/>
            <person name="Wang Y."/>
            <person name="Cai H."/>
            <person name="Collins K."/>
            <person name="Stewart B.A."/>
            <person name="Lee S.R."/>
            <person name="Wilamowska K."/>
            <person name="Weinberg Z."/>
            <person name="Ruzzo W.L."/>
            <person name="Wloga D."/>
            <person name="Gaertig J."/>
            <person name="Frankel J."/>
            <person name="Tsao C.-C."/>
            <person name="Gorovsky M.A."/>
            <person name="Keeling P.J."/>
            <person name="Waller R.F."/>
            <person name="Patron N.J."/>
            <person name="Cherry J.M."/>
            <person name="Stover N.A."/>
            <person name="Krieger C.J."/>
            <person name="del Toro C."/>
            <person name="Ryder H.F."/>
            <person name="Williamson S.C."/>
            <person name="Barbeau R.A."/>
            <person name="Hamilton E.P."/>
            <person name="Orias E."/>
        </authorList>
    </citation>
    <scope>NUCLEOTIDE SEQUENCE [LARGE SCALE GENOMIC DNA]</scope>
    <source>
        <strain evidence="3">SB210</strain>
    </source>
</reference>
<dbReference type="GeneID" id="7827314"/>
<dbReference type="InParanoid" id="Q22TA5"/>
<feature type="compositionally biased region" description="Polar residues" evidence="1">
    <location>
        <begin position="210"/>
        <end position="227"/>
    </location>
</feature>
<feature type="compositionally biased region" description="Polar residues" evidence="1">
    <location>
        <begin position="193"/>
        <end position="203"/>
    </location>
</feature>
<evidence type="ECO:0000313" key="3">
    <source>
        <dbReference type="Proteomes" id="UP000009168"/>
    </source>
</evidence>
<evidence type="ECO:0000313" key="2">
    <source>
        <dbReference type="EMBL" id="EAR88533.2"/>
    </source>
</evidence>
<dbReference type="OrthoDB" id="296521at2759"/>
<protein>
    <submittedName>
        <fullName evidence="2">Uncharacterized protein</fullName>
    </submittedName>
</protein>
<dbReference type="KEGG" id="tet:TTHERM_00181110"/>
<evidence type="ECO:0000256" key="1">
    <source>
        <dbReference type="SAM" id="MobiDB-lite"/>
    </source>
</evidence>
<dbReference type="RefSeq" id="XP_001008778.2">
    <property type="nucleotide sequence ID" value="XM_001008778.2"/>
</dbReference>
<organism evidence="2 3">
    <name type="scientific">Tetrahymena thermophila (strain SB210)</name>
    <dbReference type="NCBI Taxonomy" id="312017"/>
    <lineage>
        <taxon>Eukaryota</taxon>
        <taxon>Sar</taxon>
        <taxon>Alveolata</taxon>
        <taxon>Ciliophora</taxon>
        <taxon>Intramacronucleata</taxon>
        <taxon>Oligohymenophorea</taxon>
        <taxon>Hymenostomatida</taxon>
        <taxon>Tetrahymenina</taxon>
        <taxon>Tetrahymenidae</taxon>
        <taxon>Tetrahymena</taxon>
    </lineage>
</organism>
<keyword evidence="3" id="KW-1185">Reference proteome</keyword>
<sequence length="2179" mass="258785">MLLSQENEQLKEEDEEQLTSIKVINPKQNIIQFESHSYQSIQNQKNQQKREQYQRKQTNKNKTQTIQSPRLSTDLILFNNKNNYEASPVQLVTMQQIFQKFQNNDDKQEIKDRTIQESPYKQPRRLSIKIHFDRASNDDQMSKISKEISEINNSSFQSNSIDYHKEQSSKMKNQFKLQLHSLKQIHQLEKSQIQENQLDQSNSRSRKFSEQSNQTRKSSQSEPKPTKFQVQHNLVQIPILHHDSCTKIQQFFRKYTSQKKLIKQILNKRSSIYTKKSQKYINEEEEQKVIQENQQKISINKNQAELMHSIHFNKAYQQFARIDANIRHIIQARIFQQKIRESQSGLINNKSPFDKFYPPFKFTRLIQGVPVSWKVKHIFKKENFGSTEINNYYLTILFRNTRFSIKVDLDYAGLQLKNIEFKTLWPLYLLAFEKYLSDQNIKIYVTKPQNDIKIKNLPYNLSFLEGLTEKLKSQLTDFDLNCIGNLKDLLEIYLKHFFEFHQKANGQVLEYNKHQIFPQWKLILVKNAQKKLDRFISMSIEGKKSHKEDYRKYKKEYELALTNNERVLQNNLVRFIKENHLLGVFIKRSTGGYYYLLTVKVNFRQSNNISTQIVNGQLMLSDFSFYITGRNLGTYQTILPLEVHASQVAKYFTPNTLVREINKFFLRKRLSHRWTMILIDFFSYHLCLTLPKTDRDGIIHHQTTSKIQKLIFRDIMEIRRRIQQESQKQVLLQNPFNDFFLIEQIKRNTNSSTDQQNEKKEDKYEHISDKNFISIQKQFYKTQLEEAYEKNNYSLFHEDDELDKKYEDGGYYQTHEEILKSPPQEDVIEVQKQGIQEIIVEDHKQIKQGNQIRRQHQYSLIGQGSFLNLQNQLEGFWRLSHLFDNGRSIRQKVFFATMGTYLWVRIQFDMIKGVIVAHVSDYWQGVYYEQIIRNQKVKLNLLNMSTLVLESDYNLSEKIKENLRQIAFQGILQKEKSLLGHKIKIKTVREEDTLKNPVLLKNKESVKNHLLIDSVELKEHYDIDEYISILKHKDFGKIICTIKTYIINKAIDQSAANTYLFRLTIQIYKSKHYSFKIILGFDDIQNLDKILHSNLLKQYNKIYAQKLINLAMNRIQLVPTLQGKIPCFFDIKRKNALRINENNLDQRMFQKQGENQNLGLSCLKFKRNRFAKVNYALANLQQQKTMLEDYVQQSRVIFQGIKKYQGEYCIVTVSKDILLRYWVFNIYVPKTSRVLVSYFNNSDMMDCSEEFLAKQMSQKIIYFFENPQMTPFKNYRDFIKRISLNKNIQQAKKKQKKPQKNINQKNSSSRKIINNEIQNINDNLPAYSSQSSSRSLSPSKRIIQQAKQGILKHFEPKRNSVLDLKFEFQNFNDKFNDLREVFEPGIQKKRSFSSSSSSSANSLSSKSIFSQNLSPIQSSNKISKTNDSKKQIAFNFQKVEMEDIPDYRQNSSRNISPGIKRENHANLNNKHRYSESIDSFQLNKKNANQLSNQMKRNSSNILISQQKIVSDIPVQSLHQIQSRNKLIQKLKTQEQIQIPNNLNELQTNQTSQKYIQDDKVYGNSSSSWQLNQQFASKRISQFQSFQRQAERRKSEFISFQRLRQPPFAQKEQILQTKQMIPDQNQQYLNQKSSNFEFQRKQGKKSLTILQNKNQKEGEQTTRNIDLSPLPSLNLQSKKLLNLREKSISKQSEKIIEENKKLVNQIFNQNEDRRVSLMNNARNSKQNLKSIYANLLKQRAIQQQNETFLNNNQQKQQRAVINRQQKDRNSIIQKRGMQYYIKKHFIKLLVIIHCQQYIDLKRIGDQVKIQRTQKFFDLTKVLDDAFISQKFNVRITNLIKFIEIRLWENLITQSRLEADLQSEHILFCFENSKLPLHELMFHDFVQIEGNSSHDFNTEICINFIDIISNKGLRQAKKRIVNINKKLKNKKQMMENFYFTPLDWISYPMSSYFNMYIQNFNLEEGFIQTDIVNLREILNIYIAEGYYKYQTNYINSKLSYSDIKSLCQFVVHKMKTSNFLNVIKSQVGINNEGFSQKFSIEENIRQKANYMKRMKTQPQNENDNLQGFKSSFVKEQNKQTNNYNDSKNDQQLLVVQKIKILDAFKGIILKSQYIPSQKEFKFVVLETNNKSNTTRYKPYEFFSEKIQFLDQYYKQQKYAEILDKVVIFFQKQMLLYHNTSA</sequence>
<feature type="region of interest" description="Disordered" evidence="1">
    <location>
        <begin position="1445"/>
        <end position="1467"/>
    </location>
</feature>
<dbReference type="PROSITE" id="PS50096">
    <property type="entry name" value="IQ"/>
    <property type="match status" value="1"/>
</dbReference>
<feature type="region of interest" description="Disordered" evidence="1">
    <location>
        <begin position="193"/>
        <end position="227"/>
    </location>
</feature>
<gene>
    <name evidence="2" type="ORF">TTHERM_00181110</name>
</gene>
<proteinExistence type="predicted"/>